<feature type="compositionally biased region" description="Low complexity" evidence="4">
    <location>
        <begin position="499"/>
        <end position="510"/>
    </location>
</feature>
<feature type="region of interest" description="Disordered" evidence="4">
    <location>
        <begin position="556"/>
        <end position="601"/>
    </location>
</feature>
<dbReference type="PANTHER" id="PTHR12537:SF13">
    <property type="entry name" value="PUMILIO HOMOLOGY DOMAIN FAMILY MEMBER 4"/>
    <property type="match status" value="1"/>
</dbReference>
<dbReference type="InterPro" id="IPR033133">
    <property type="entry name" value="PUM-HD"/>
</dbReference>
<name>A0A9Q3GLM8_9BASI</name>
<dbReference type="GO" id="GO:0003729">
    <property type="term" value="F:mRNA binding"/>
    <property type="evidence" value="ECO:0007669"/>
    <property type="project" value="TreeGrafter"/>
</dbReference>
<feature type="region of interest" description="Disordered" evidence="4">
    <location>
        <begin position="286"/>
        <end position="308"/>
    </location>
</feature>
<proteinExistence type="predicted"/>
<evidence type="ECO:0000256" key="4">
    <source>
        <dbReference type="SAM" id="MobiDB-lite"/>
    </source>
</evidence>
<dbReference type="Proteomes" id="UP000765509">
    <property type="component" value="Unassembled WGS sequence"/>
</dbReference>
<dbReference type="PANTHER" id="PTHR12537">
    <property type="entry name" value="RNA BINDING PROTEIN PUMILIO-RELATED"/>
    <property type="match status" value="1"/>
</dbReference>
<dbReference type="Gene3D" id="1.25.10.10">
    <property type="entry name" value="Leucine-rich Repeat Variant"/>
    <property type="match status" value="1"/>
</dbReference>
<dbReference type="SMART" id="SM00025">
    <property type="entry name" value="Pumilio"/>
    <property type="match status" value="6"/>
</dbReference>
<keyword evidence="3" id="KW-0175">Coiled coil</keyword>
<dbReference type="InterPro" id="IPR011989">
    <property type="entry name" value="ARM-like"/>
</dbReference>
<dbReference type="EMBL" id="AVOT02002975">
    <property type="protein sequence ID" value="MBW0472118.1"/>
    <property type="molecule type" value="Genomic_DNA"/>
</dbReference>
<sequence length="1031" mass="111814">MLESSQLILLCALVRVNNNSNLSAHSCNQVLIVRFPFVLLSQQLFFNCTNLFKFRRFTNCFSIISSAVLPFSLANSFLPFNNLVIQHYSLGPAVNSMSFEVLSALDKENQLCTSTEHMSSGEDRILNFTPGAFFMSHDTALPSGHPGPTPHAIGPIGSSRPGSRVANNGHARDLQMPNHPSQKPCWAEGANGSLSALSNRRESISNDQHGSTFKVVTCSGGSSLSASMWATPSSITSQSQLAPHKQSFANQSLAAGRSIPLVKEPDAIPSVLRQPTHLSAHFDKQIGSPAGRAANPHQSSPEYSLGKLDNTSAYNSPALSFSQTGSAPSTGRSFLCLDGGSNQFRNANLNGFSLNSSDENSPNSLGLRKIDTVYYSPRSFPLDTTLIDETPWPLGPSLGEEAFYSKSNVTKAQHTRLAPLRTRSPSLWNSSDVPRSITLSSPQDVNPPVALASPLAVQPGTNDIIHQLLLRVEQLERKCLQQDQDLLQLKASLTLVGTQSQRSHQSNSSNTANLVNGNTFQSSNHSRGLPSANSALLNNLGNGTITLADSGLGNVGNGVSSAQSTASPLPQQRQDGPNHPVQGLNQGSNGFNQRQAGPLDYNTGRTNSLTQTMPLAYQASNHSTANHGSLAASGQGVVNYRALLAGDTECDFEYFIKRITENNDQQASIFMQQKLKQSAVTNFGGLEKNQPKSGGAVSVTNARKEITRLVIDYSLELMTNRFGNFLVSRAIEHATPQERQSLAERIRGQIVTLAQDTFATHCLQKMIDVDEGAEKPVRHMISQELMKKKETVTHKSAGHVWARLLSIGGSSSGTISLNSDVNKERGNNHYGDGAEKSDALEQSLNQLLKGEWAITAKDEVGSLIVQSVLENWSEAAKADVVEELLIDIYSCAVQQWGNFVILHLIEHSTGEIQKKLFERLTETQLACELSMDNFGAKAIEKVLKVSGMESQIVEDYVKAICEYGHGRPALIEIACHQAGAQVLTLLFTSAPNPIRDLMIQTVRRNGVTMKSSKAGSKIWFLVERTRAWVGH</sequence>
<comment type="caution">
    <text evidence="6">The sequence shown here is derived from an EMBL/GenBank/DDBJ whole genome shotgun (WGS) entry which is preliminary data.</text>
</comment>
<feature type="coiled-coil region" evidence="3">
    <location>
        <begin position="465"/>
        <end position="492"/>
    </location>
</feature>
<dbReference type="GO" id="GO:0010608">
    <property type="term" value="P:post-transcriptional regulation of gene expression"/>
    <property type="evidence" value="ECO:0007669"/>
    <property type="project" value="TreeGrafter"/>
</dbReference>
<feature type="compositionally biased region" description="Polar residues" evidence="4">
    <location>
        <begin position="511"/>
        <end position="526"/>
    </location>
</feature>
<dbReference type="InterPro" id="IPR001313">
    <property type="entry name" value="Pumilio_RNA-bd_rpt"/>
</dbReference>
<feature type="region of interest" description="Disordered" evidence="4">
    <location>
        <begin position="499"/>
        <end position="528"/>
    </location>
</feature>
<organism evidence="6 7">
    <name type="scientific">Austropuccinia psidii MF-1</name>
    <dbReference type="NCBI Taxonomy" id="1389203"/>
    <lineage>
        <taxon>Eukaryota</taxon>
        <taxon>Fungi</taxon>
        <taxon>Dikarya</taxon>
        <taxon>Basidiomycota</taxon>
        <taxon>Pucciniomycotina</taxon>
        <taxon>Pucciniomycetes</taxon>
        <taxon>Pucciniales</taxon>
        <taxon>Sphaerophragmiaceae</taxon>
        <taxon>Austropuccinia</taxon>
    </lineage>
</organism>
<dbReference type="Pfam" id="PF00806">
    <property type="entry name" value="PUF"/>
    <property type="match status" value="4"/>
</dbReference>
<reference evidence="6" key="1">
    <citation type="submission" date="2021-03" db="EMBL/GenBank/DDBJ databases">
        <title>Draft genome sequence of rust myrtle Austropuccinia psidii MF-1, a brazilian biotype.</title>
        <authorList>
            <person name="Quecine M.C."/>
            <person name="Pachon D.M.R."/>
            <person name="Bonatelli M.L."/>
            <person name="Correr F.H."/>
            <person name="Franceschini L.M."/>
            <person name="Leite T.F."/>
            <person name="Margarido G.R.A."/>
            <person name="Almeida C.A."/>
            <person name="Ferrarezi J.A."/>
            <person name="Labate C.A."/>
        </authorList>
    </citation>
    <scope>NUCLEOTIDE SEQUENCE</scope>
    <source>
        <strain evidence="6">MF-1</strain>
    </source>
</reference>
<dbReference type="OrthoDB" id="668540at2759"/>
<dbReference type="InterPro" id="IPR016024">
    <property type="entry name" value="ARM-type_fold"/>
</dbReference>
<evidence type="ECO:0000256" key="3">
    <source>
        <dbReference type="SAM" id="Coils"/>
    </source>
</evidence>
<feature type="repeat" description="Pumilio" evidence="2">
    <location>
        <begin position="708"/>
        <end position="744"/>
    </location>
</feature>
<accession>A0A9Q3GLM8</accession>
<feature type="compositionally biased region" description="Polar residues" evidence="4">
    <location>
        <begin position="562"/>
        <end position="575"/>
    </location>
</feature>
<feature type="repeat" description="Pumilio" evidence="2">
    <location>
        <begin position="883"/>
        <end position="918"/>
    </location>
</feature>
<evidence type="ECO:0000313" key="6">
    <source>
        <dbReference type="EMBL" id="MBW0472118.1"/>
    </source>
</evidence>
<evidence type="ECO:0000256" key="1">
    <source>
        <dbReference type="ARBA" id="ARBA00022737"/>
    </source>
</evidence>
<evidence type="ECO:0000259" key="5">
    <source>
        <dbReference type="PROSITE" id="PS50303"/>
    </source>
</evidence>
<gene>
    <name evidence="6" type="ORF">O181_011833</name>
</gene>
<dbReference type="AlphaFoldDB" id="A0A9Q3GLM8"/>
<evidence type="ECO:0000256" key="2">
    <source>
        <dbReference type="PROSITE-ProRule" id="PRU00317"/>
    </source>
</evidence>
<feature type="compositionally biased region" description="Polar residues" evidence="4">
    <location>
        <begin position="583"/>
        <end position="595"/>
    </location>
</feature>
<dbReference type="GO" id="GO:0005737">
    <property type="term" value="C:cytoplasm"/>
    <property type="evidence" value="ECO:0007669"/>
    <property type="project" value="TreeGrafter"/>
</dbReference>
<evidence type="ECO:0000313" key="7">
    <source>
        <dbReference type="Proteomes" id="UP000765509"/>
    </source>
</evidence>
<dbReference type="PROSITE" id="PS50303">
    <property type="entry name" value="PUM_HD"/>
    <property type="match status" value="1"/>
</dbReference>
<dbReference type="PROSITE" id="PS50302">
    <property type="entry name" value="PUM"/>
    <property type="match status" value="3"/>
</dbReference>
<feature type="domain" description="PUM-HD" evidence="5">
    <location>
        <begin position="626"/>
        <end position="1026"/>
    </location>
</feature>
<keyword evidence="1" id="KW-0677">Repeat</keyword>
<protein>
    <recommendedName>
        <fullName evidence="5">PUM-HD domain-containing protein</fullName>
    </recommendedName>
</protein>
<dbReference type="SUPFAM" id="SSF48371">
    <property type="entry name" value="ARM repeat"/>
    <property type="match status" value="1"/>
</dbReference>
<keyword evidence="7" id="KW-1185">Reference proteome</keyword>
<feature type="repeat" description="Pumilio" evidence="2">
    <location>
        <begin position="745"/>
        <end position="782"/>
    </location>
</feature>